<sequence length="61" mass="7265">MDPTELTQRSNHARKLCIEFLGPDEVDRWPKSHQKLFADVQKLGRERFSSFMETKVCQKRD</sequence>
<dbReference type="AlphaFoldDB" id="A0A9W9RQH0"/>
<keyword evidence="2" id="KW-1185">Reference proteome</keyword>
<gene>
    <name evidence="1" type="ORF">N7496_010250</name>
</gene>
<evidence type="ECO:0000313" key="1">
    <source>
        <dbReference type="EMBL" id="KAJ5364537.1"/>
    </source>
</evidence>
<protein>
    <submittedName>
        <fullName evidence="1">Uncharacterized protein</fullName>
    </submittedName>
</protein>
<accession>A0A9W9RQH0</accession>
<dbReference type="GeneID" id="81442342"/>
<name>A0A9W9RQH0_9EURO</name>
<dbReference type="OrthoDB" id="3538597at2759"/>
<organism evidence="1 2">
    <name type="scientific">Penicillium cataractarum</name>
    <dbReference type="NCBI Taxonomy" id="2100454"/>
    <lineage>
        <taxon>Eukaryota</taxon>
        <taxon>Fungi</taxon>
        <taxon>Dikarya</taxon>
        <taxon>Ascomycota</taxon>
        <taxon>Pezizomycotina</taxon>
        <taxon>Eurotiomycetes</taxon>
        <taxon>Eurotiomycetidae</taxon>
        <taxon>Eurotiales</taxon>
        <taxon>Aspergillaceae</taxon>
        <taxon>Penicillium</taxon>
    </lineage>
</organism>
<comment type="caution">
    <text evidence="1">The sequence shown here is derived from an EMBL/GenBank/DDBJ whole genome shotgun (WGS) entry which is preliminary data.</text>
</comment>
<dbReference type="Proteomes" id="UP001147782">
    <property type="component" value="Unassembled WGS sequence"/>
</dbReference>
<proteinExistence type="predicted"/>
<dbReference type="RefSeq" id="XP_056552163.1">
    <property type="nucleotide sequence ID" value="XM_056703163.1"/>
</dbReference>
<dbReference type="EMBL" id="JAPZBS010000008">
    <property type="protein sequence ID" value="KAJ5364537.1"/>
    <property type="molecule type" value="Genomic_DNA"/>
</dbReference>
<reference evidence="1" key="2">
    <citation type="journal article" date="2023" name="IMA Fungus">
        <title>Comparative genomic study of the Penicillium genus elucidates a diverse pangenome and 15 lateral gene transfer events.</title>
        <authorList>
            <person name="Petersen C."/>
            <person name="Sorensen T."/>
            <person name="Nielsen M.R."/>
            <person name="Sondergaard T.E."/>
            <person name="Sorensen J.L."/>
            <person name="Fitzpatrick D.A."/>
            <person name="Frisvad J.C."/>
            <person name="Nielsen K.L."/>
        </authorList>
    </citation>
    <scope>NUCLEOTIDE SEQUENCE</scope>
    <source>
        <strain evidence="1">IBT 29864</strain>
    </source>
</reference>
<reference evidence="1" key="1">
    <citation type="submission" date="2022-11" db="EMBL/GenBank/DDBJ databases">
        <authorList>
            <person name="Petersen C."/>
        </authorList>
    </citation>
    <scope>NUCLEOTIDE SEQUENCE</scope>
    <source>
        <strain evidence="1">IBT 29864</strain>
    </source>
</reference>
<evidence type="ECO:0000313" key="2">
    <source>
        <dbReference type="Proteomes" id="UP001147782"/>
    </source>
</evidence>